<dbReference type="GO" id="GO:0015159">
    <property type="term" value="F:polysaccharide transmembrane transporter activity"/>
    <property type="evidence" value="ECO:0007669"/>
    <property type="project" value="InterPro"/>
</dbReference>
<keyword evidence="3" id="KW-0813">Transport</keyword>
<accession>A0A086XY89</accession>
<keyword evidence="5" id="KW-0762">Sugar transport</keyword>
<keyword evidence="4" id="KW-1134">Transmembrane beta strand</keyword>
<evidence type="ECO:0000256" key="3">
    <source>
        <dbReference type="ARBA" id="ARBA00022448"/>
    </source>
</evidence>
<evidence type="ECO:0000259" key="16">
    <source>
        <dbReference type="Pfam" id="PF22461"/>
    </source>
</evidence>
<gene>
    <name evidence="17" type="ORF">CN97_02240</name>
</gene>
<feature type="domain" description="SLBB" evidence="16">
    <location>
        <begin position="243"/>
        <end position="325"/>
    </location>
</feature>
<dbReference type="GO" id="GO:0006811">
    <property type="term" value="P:monoatomic ion transport"/>
    <property type="evidence" value="ECO:0007669"/>
    <property type="project" value="UniProtKB-KW"/>
</dbReference>
<dbReference type="Gene3D" id="3.10.560.10">
    <property type="entry name" value="Outer membrane lipoprotein wza domain like"/>
    <property type="match status" value="2"/>
</dbReference>
<proteinExistence type="inferred from homology"/>
<dbReference type="InterPro" id="IPR054765">
    <property type="entry name" value="SLBB_dom"/>
</dbReference>
<feature type="domain" description="Polysaccharide export protein N-terminal" evidence="15">
    <location>
        <begin position="72"/>
        <end position="153"/>
    </location>
</feature>
<comment type="similarity">
    <text evidence="2">Belongs to the BexD/CtrA/VexA family.</text>
</comment>
<dbReference type="PANTHER" id="PTHR33619">
    <property type="entry name" value="POLYSACCHARIDE EXPORT PROTEIN GFCE-RELATED"/>
    <property type="match status" value="1"/>
</dbReference>
<comment type="subcellular location">
    <subcellularLocation>
        <location evidence="1">Cell outer membrane</location>
        <topology evidence="1">Multi-pass membrane protein</topology>
    </subcellularLocation>
</comment>
<dbReference type="GO" id="GO:0009279">
    <property type="term" value="C:cell outer membrane"/>
    <property type="evidence" value="ECO:0007669"/>
    <property type="project" value="UniProtKB-SubCell"/>
</dbReference>
<dbReference type="STRING" id="195105.CN97_02240"/>
<evidence type="ECO:0000256" key="11">
    <source>
        <dbReference type="ARBA" id="ARBA00023136"/>
    </source>
</evidence>
<dbReference type="eggNOG" id="COG1596">
    <property type="taxonomic scope" value="Bacteria"/>
</dbReference>
<evidence type="ECO:0000256" key="10">
    <source>
        <dbReference type="ARBA" id="ARBA00023114"/>
    </source>
</evidence>
<dbReference type="GO" id="GO:0046930">
    <property type="term" value="C:pore complex"/>
    <property type="evidence" value="ECO:0007669"/>
    <property type="project" value="UniProtKB-KW"/>
</dbReference>
<keyword evidence="8" id="KW-0625">Polysaccharide transport</keyword>
<keyword evidence="10" id="KW-0626">Porin</keyword>
<dbReference type="EMBL" id="JGYG01000013">
    <property type="protein sequence ID" value="KFI26989.1"/>
    <property type="molecule type" value="Genomic_DNA"/>
</dbReference>
<dbReference type="PROSITE" id="PS51257">
    <property type="entry name" value="PROKAR_LIPOPROTEIN"/>
    <property type="match status" value="1"/>
</dbReference>
<keyword evidence="7" id="KW-0732">Signal</keyword>
<evidence type="ECO:0000313" key="18">
    <source>
        <dbReference type="Proteomes" id="UP000028826"/>
    </source>
</evidence>
<keyword evidence="14" id="KW-0449">Lipoprotein</keyword>
<evidence type="ECO:0000256" key="9">
    <source>
        <dbReference type="ARBA" id="ARBA00023065"/>
    </source>
</evidence>
<keyword evidence="6" id="KW-0812">Transmembrane</keyword>
<comment type="caution">
    <text evidence="17">The sequence shown here is derived from an EMBL/GenBank/DDBJ whole genome shotgun (WGS) entry which is preliminary data.</text>
</comment>
<dbReference type="OrthoDB" id="9808421at2"/>
<dbReference type="AlphaFoldDB" id="A0A086XY89"/>
<dbReference type="Pfam" id="PF02563">
    <property type="entry name" value="Poly_export"/>
    <property type="match status" value="1"/>
</dbReference>
<dbReference type="InterPro" id="IPR049712">
    <property type="entry name" value="Poly_export"/>
</dbReference>
<keyword evidence="12" id="KW-0564">Palmitate</keyword>
<dbReference type="InterPro" id="IPR003715">
    <property type="entry name" value="Poly_export_N"/>
</dbReference>
<evidence type="ECO:0000256" key="14">
    <source>
        <dbReference type="ARBA" id="ARBA00023288"/>
    </source>
</evidence>
<evidence type="ECO:0000256" key="8">
    <source>
        <dbReference type="ARBA" id="ARBA00023047"/>
    </source>
</evidence>
<keyword evidence="18" id="KW-1185">Reference proteome</keyword>
<reference evidence="17 18" key="1">
    <citation type="submission" date="2014-03" db="EMBL/GenBank/DDBJ databases">
        <title>Genome of Haematobacter massiliensis CCUG 47968.</title>
        <authorList>
            <person name="Wang D."/>
            <person name="Wang G."/>
        </authorList>
    </citation>
    <scope>NUCLEOTIDE SEQUENCE [LARGE SCALE GENOMIC DNA]</scope>
    <source>
        <strain evidence="17 18">CCUG 47968</strain>
    </source>
</reference>
<evidence type="ECO:0000256" key="12">
    <source>
        <dbReference type="ARBA" id="ARBA00023139"/>
    </source>
</evidence>
<dbReference type="GO" id="GO:0015288">
    <property type="term" value="F:porin activity"/>
    <property type="evidence" value="ECO:0007669"/>
    <property type="project" value="UniProtKB-KW"/>
</dbReference>
<evidence type="ECO:0000256" key="4">
    <source>
        <dbReference type="ARBA" id="ARBA00022452"/>
    </source>
</evidence>
<evidence type="ECO:0000256" key="1">
    <source>
        <dbReference type="ARBA" id="ARBA00004571"/>
    </source>
</evidence>
<evidence type="ECO:0000259" key="15">
    <source>
        <dbReference type="Pfam" id="PF02563"/>
    </source>
</evidence>
<dbReference type="Pfam" id="PF22461">
    <property type="entry name" value="SLBB_2"/>
    <property type="match status" value="2"/>
</dbReference>
<evidence type="ECO:0000256" key="7">
    <source>
        <dbReference type="ARBA" id="ARBA00022729"/>
    </source>
</evidence>
<keyword evidence="9" id="KW-0406">Ion transport</keyword>
<feature type="domain" description="SLBB" evidence="16">
    <location>
        <begin position="159"/>
        <end position="237"/>
    </location>
</feature>
<organism evidence="17 18">
    <name type="scientific">Haematobacter massiliensis</name>
    <dbReference type="NCBI Taxonomy" id="195105"/>
    <lineage>
        <taxon>Bacteria</taxon>
        <taxon>Pseudomonadati</taxon>
        <taxon>Pseudomonadota</taxon>
        <taxon>Alphaproteobacteria</taxon>
        <taxon>Rhodobacterales</taxon>
        <taxon>Paracoccaceae</taxon>
        <taxon>Haematobacter</taxon>
    </lineage>
</organism>
<keyword evidence="13" id="KW-0998">Cell outer membrane</keyword>
<dbReference type="Gene3D" id="3.30.1950.10">
    <property type="entry name" value="wza like domain"/>
    <property type="match status" value="1"/>
</dbReference>
<protein>
    <submittedName>
        <fullName evidence="17">Polysaccharide export protein Wza</fullName>
    </submittedName>
</protein>
<keyword evidence="11" id="KW-0472">Membrane</keyword>
<dbReference type="PANTHER" id="PTHR33619:SF3">
    <property type="entry name" value="POLYSACCHARIDE EXPORT PROTEIN GFCE-RELATED"/>
    <property type="match status" value="1"/>
</dbReference>
<dbReference type="Proteomes" id="UP000028826">
    <property type="component" value="Unassembled WGS sequence"/>
</dbReference>
<evidence type="ECO:0000256" key="13">
    <source>
        <dbReference type="ARBA" id="ARBA00023237"/>
    </source>
</evidence>
<dbReference type="RefSeq" id="WP_035713543.1">
    <property type="nucleotide sequence ID" value="NZ_CAMIFG010000015.1"/>
</dbReference>
<sequence length="358" mass="39467">MRQHAIFFCLPLILTACTDGFVYFPVDESGQERAAQEENVDIIRLTPDNIASFAQPTKGHVATSMPRGGRWNYLVGPGDILDIIVFDHPELTLPAGPQRAAEDSGFRVQADGSFFYPFIGQVRAEGRPLEQIREEVTRRLAEYVPEPQLEVRVAAFNSQSVVVSGEVKMPQRLEMTTSPRTLLEAISEAGGFTENADMRRVRVQRGSQFYDVDVEGYLSAGMAANNPMLRSGDVVSVLRKRAQEAYLMGEISEAGPVDLSLDTVSLTQALALQKGVRSTRSDARGVFVFRNVRGRMTVFQLETSSPTGLLLGTRFVLEPGDVVYVTRNPLQRWNDTISKLLPTVQATNVVAATDNALN</sequence>
<evidence type="ECO:0000313" key="17">
    <source>
        <dbReference type="EMBL" id="KFI26989.1"/>
    </source>
</evidence>
<evidence type="ECO:0000256" key="6">
    <source>
        <dbReference type="ARBA" id="ARBA00022692"/>
    </source>
</evidence>
<evidence type="ECO:0000256" key="5">
    <source>
        <dbReference type="ARBA" id="ARBA00022597"/>
    </source>
</evidence>
<evidence type="ECO:0000256" key="2">
    <source>
        <dbReference type="ARBA" id="ARBA00009450"/>
    </source>
</evidence>
<name>A0A086XY89_9RHOB</name>